<accession>A0AAV4D5J2</accession>
<reference evidence="1 2" key="1">
    <citation type="journal article" date="2021" name="Elife">
        <title>Chloroplast acquisition without the gene transfer in kleptoplastic sea slugs, Plakobranchus ocellatus.</title>
        <authorList>
            <person name="Maeda T."/>
            <person name="Takahashi S."/>
            <person name="Yoshida T."/>
            <person name="Shimamura S."/>
            <person name="Takaki Y."/>
            <person name="Nagai Y."/>
            <person name="Toyoda A."/>
            <person name="Suzuki Y."/>
            <person name="Arimoto A."/>
            <person name="Ishii H."/>
            <person name="Satoh N."/>
            <person name="Nishiyama T."/>
            <person name="Hasebe M."/>
            <person name="Maruyama T."/>
            <person name="Minagawa J."/>
            <person name="Obokata J."/>
            <person name="Shigenobu S."/>
        </authorList>
    </citation>
    <scope>NUCLEOTIDE SEQUENCE [LARGE SCALE GENOMIC DNA]</scope>
</reference>
<organism evidence="1 2">
    <name type="scientific">Plakobranchus ocellatus</name>
    <dbReference type="NCBI Taxonomy" id="259542"/>
    <lineage>
        <taxon>Eukaryota</taxon>
        <taxon>Metazoa</taxon>
        <taxon>Spiralia</taxon>
        <taxon>Lophotrochozoa</taxon>
        <taxon>Mollusca</taxon>
        <taxon>Gastropoda</taxon>
        <taxon>Heterobranchia</taxon>
        <taxon>Euthyneura</taxon>
        <taxon>Panpulmonata</taxon>
        <taxon>Sacoglossa</taxon>
        <taxon>Placobranchoidea</taxon>
        <taxon>Plakobranchidae</taxon>
        <taxon>Plakobranchus</taxon>
    </lineage>
</organism>
<dbReference type="Proteomes" id="UP000735302">
    <property type="component" value="Unassembled WGS sequence"/>
</dbReference>
<evidence type="ECO:0000313" key="1">
    <source>
        <dbReference type="EMBL" id="GFO39270.1"/>
    </source>
</evidence>
<keyword evidence="2" id="KW-1185">Reference proteome</keyword>
<protein>
    <submittedName>
        <fullName evidence="1">Uncharacterized protein</fullName>
    </submittedName>
</protein>
<gene>
    <name evidence="1" type="ORF">PoB_006577500</name>
</gene>
<dbReference type="AlphaFoldDB" id="A0AAV4D5J2"/>
<comment type="caution">
    <text evidence="1">The sequence shown here is derived from an EMBL/GenBank/DDBJ whole genome shotgun (WGS) entry which is preliminary data.</text>
</comment>
<sequence length="175" mass="19471">MRKPHFLSKLYVRDLDSGGADAGEHAWTSPGRASSFCREFEPATNAQANDDKKKSLRSANTYRAMTFNSLISPTPLCTSCTFQKSGPSKFFMANYLTMPYAKNNQDPTPGSSMLGLSVGLYFTVRNTHVRIGIFNLSNLPFWPLYDLKLLWDLGALGTFRGVEGTCRVQGEWAKP</sequence>
<evidence type="ECO:0000313" key="2">
    <source>
        <dbReference type="Proteomes" id="UP000735302"/>
    </source>
</evidence>
<name>A0AAV4D5J2_9GAST</name>
<dbReference type="EMBL" id="BLXT01007473">
    <property type="protein sequence ID" value="GFO39270.1"/>
    <property type="molecule type" value="Genomic_DNA"/>
</dbReference>
<proteinExistence type="predicted"/>